<reference evidence="3" key="1">
    <citation type="submission" date="2009-01" db="EMBL/GenBank/DDBJ databases">
        <title>The Genome Sequence of Brucella pinnipedialis M292/94/1.</title>
        <authorList>
            <consortium name="The Broad Institute Genome Sequencing Platform"/>
            <person name="Ward D."/>
            <person name="Young S.K."/>
            <person name="Kodira C.D."/>
            <person name="Zeng Q."/>
            <person name="Koehrsen M."/>
            <person name="Alvarado L."/>
            <person name="Berlin A."/>
            <person name="Borenstein D."/>
            <person name="Chen Z."/>
            <person name="Engels R."/>
            <person name="Freedman E."/>
            <person name="Gellesch M."/>
            <person name="Goldberg J."/>
            <person name="Griggs A."/>
            <person name="Gujja S."/>
            <person name="Heiman D."/>
            <person name="Hepburn T."/>
            <person name="Howarth C."/>
            <person name="Jen D."/>
            <person name="Larson L."/>
            <person name="Lewis B."/>
            <person name="Mehta T."/>
            <person name="Park D."/>
            <person name="Pearson M."/>
            <person name="Roberts A."/>
            <person name="Saif S."/>
            <person name="Shea T."/>
            <person name="Shenoy N."/>
            <person name="Sisk P."/>
            <person name="Stolte C."/>
            <person name="Sykes S."/>
            <person name="Walk T."/>
            <person name="White J."/>
            <person name="Yandava C."/>
            <person name="Whatmore A.M."/>
            <person name="Perrett L.L."/>
            <person name="O'Callaghan D."/>
            <person name="Nusbaum C."/>
            <person name="Galagan J."/>
            <person name="Birren B."/>
        </authorList>
    </citation>
    <scope>NUCLEOTIDE SEQUENCE [LARGE SCALE GENOMIC DNA]</scope>
    <source>
        <strain evidence="3">M292/94/1</strain>
    </source>
</reference>
<gene>
    <name evidence="3" type="ORF">BALG_01724</name>
</gene>
<accession>A0A0E1X5N3</accession>
<dbReference type="HOGENOM" id="CLU_043396_1_0_5"/>
<feature type="signal peptide" evidence="2">
    <location>
        <begin position="1"/>
        <end position="30"/>
    </location>
</feature>
<keyword evidence="2" id="KW-0732">Signal</keyword>
<proteinExistence type="predicted"/>
<protein>
    <recommendedName>
        <fullName evidence="4">DUF1176 domain-containing protein</fullName>
    </recommendedName>
</protein>
<feature type="region of interest" description="Disordered" evidence="1">
    <location>
        <begin position="332"/>
        <end position="351"/>
    </location>
</feature>
<dbReference type="InterPro" id="IPR009560">
    <property type="entry name" value="DUF1176"/>
</dbReference>
<dbReference type="RefSeq" id="WP_006177971.1">
    <property type="nucleotide sequence ID" value="NZ_EQ999546.1"/>
</dbReference>
<evidence type="ECO:0000313" key="3">
    <source>
        <dbReference type="EMBL" id="EEZ31604.1"/>
    </source>
</evidence>
<dbReference type="Proteomes" id="UP000004659">
    <property type="component" value="Unassembled WGS sequence"/>
</dbReference>
<dbReference type="Pfam" id="PF06674">
    <property type="entry name" value="DUF1176"/>
    <property type="match status" value="1"/>
</dbReference>
<dbReference type="AlphaFoldDB" id="A0A0E1X5N3"/>
<evidence type="ECO:0008006" key="4">
    <source>
        <dbReference type="Google" id="ProtNLM"/>
    </source>
</evidence>
<evidence type="ECO:0000256" key="2">
    <source>
        <dbReference type="SAM" id="SignalP"/>
    </source>
</evidence>
<feature type="chain" id="PRO_5002389106" description="DUF1176 domain-containing protein" evidence="2">
    <location>
        <begin position="31"/>
        <end position="351"/>
    </location>
</feature>
<evidence type="ECO:0000256" key="1">
    <source>
        <dbReference type="SAM" id="MobiDB-lite"/>
    </source>
</evidence>
<sequence length="351" mass="37441">MFFKNHGSRIGALSGFATTFLLLAGSPSQAGYKQIRDVSVLCDFAANCTLSLNPGTGENAPGIGLYRSSKADSIPELRLSFSEQMPKTGKLEILVDGKPELDTNIAALKVRNNELVYVDEAGVAKLIGAMKNGQKLQLKLADKVSGYSLSGFVGGLIYLDEQQARDGTVAALQVKGTKPAPAAPDITLIETVEQIPEGIRKDFSNDAATCGGASPESFRLAGGFVTKIADGLNLVGLPCGAPGAYNQPYVFYSRYENRIVPVSLPVISDDGPTTTDSAWNIDWNNRTRTLTGFFKGRGIGDCGTYDVWKAVDSGEGRVSFVLKEERAKGDCDGNYAGGPQNWPASWPPKTK</sequence>
<name>A0A0E1X5N3_9HYPH</name>
<dbReference type="EMBL" id="EQ999546">
    <property type="protein sequence ID" value="EEZ31604.1"/>
    <property type="molecule type" value="Genomic_DNA"/>
</dbReference>
<organism evidence="3">
    <name type="scientific">Brucella pinnipedialis M292/94/1</name>
    <dbReference type="NCBI Taxonomy" id="520462"/>
    <lineage>
        <taxon>Bacteria</taxon>
        <taxon>Pseudomonadati</taxon>
        <taxon>Pseudomonadota</taxon>
        <taxon>Alphaproteobacteria</taxon>
        <taxon>Hyphomicrobiales</taxon>
        <taxon>Brucellaceae</taxon>
        <taxon>Brucella/Ochrobactrum group</taxon>
        <taxon>Brucella</taxon>
    </lineage>
</organism>